<dbReference type="AlphaFoldDB" id="A0A914DK61"/>
<evidence type="ECO:0000256" key="4">
    <source>
        <dbReference type="ARBA" id="ARBA00022729"/>
    </source>
</evidence>
<protein>
    <recommendedName>
        <fullName evidence="3">Palmitoyl-protein thioesterase 1</fullName>
        <ecNumber evidence="2">3.1.2.22</ecNumber>
    </recommendedName>
    <alternativeName>
        <fullName evidence="8">Palmitoyl-protein hydrolase 1</fullName>
    </alternativeName>
</protein>
<reference evidence="11" key="1">
    <citation type="submission" date="2022-11" db="UniProtKB">
        <authorList>
            <consortium name="WormBaseParasite"/>
        </authorList>
    </citation>
    <scope>IDENTIFICATION</scope>
</reference>
<keyword evidence="7" id="KW-0325">Glycoprotein</keyword>
<keyword evidence="5" id="KW-0378">Hydrolase</keyword>
<evidence type="ECO:0000256" key="7">
    <source>
        <dbReference type="ARBA" id="ARBA00023180"/>
    </source>
</evidence>
<comment type="similarity">
    <text evidence="1">Belongs to the palmitoyl-protein thioesterase family.</text>
</comment>
<evidence type="ECO:0000256" key="1">
    <source>
        <dbReference type="ARBA" id="ARBA00010758"/>
    </source>
</evidence>
<evidence type="ECO:0000313" key="11">
    <source>
        <dbReference type="WBParaSite" id="ACRNAN_scaffold2853.g22306.t1"/>
    </source>
</evidence>
<dbReference type="PANTHER" id="PTHR11247">
    <property type="entry name" value="PALMITOYL-PROTEIN THIOESTERASE/DOLICHYLDIPHOSPHATASE 1"/>
    <property type="match status" value="1"/>
</dbReference>
<dbReference type="InterPro" id="IPR029058">
    <property type="entry name" value="AB_hydrolase_fold"/>
</dbReference>
<dbReference type="PRINTS" id="PR00414">
    <property type="entry name" value="PPTHIESTRASE"/>
</dbReference>
<evidence type="ECO:0000256" key="6">
    <source>
        <dbReference type="ARBA" id="ARBA00023157"/>
    </source>
</evidence>
<dbReference type="InterPro" id="IPR002472">
    <property type="entry name" value="Palm_thioest"/>
</dbReference>
<dbReference type="Gene3D" id="3.40.50.1820">
    <property type="entry name" value="alpha/beta hydrolase"/>
    <property type="match status" value="1"/>
</dbReference>
<evidence type="ECO:0000256" key="5">
    <source>
        <dbReference type="ARBA" id="ARBA00022801"/>
    </source>
</evidence>
<dbReference type="WBParaSite" id="ACRNAN_scaffold2853.g22306.t1">
    <property type="protein sequence ID" value="ACRNAN_scaffold2853.g22306.t1"/>
    <property type="gene ID" value="ACRNAN_scaffold2853.g22306"/>
</dbReference>
<comment type="catalytic activity">
    <reaction evidence="9">
        <text>S-hexadecanoyl-L-cysteinyl-[protein] + H2O = L-cysteinyl-[protein] + hexadecanoate + H(+)</text>
        <dbReference type="Rhea" id="RHEA:19233"/>
        <dbReference type="Rhea" id="RHEA-COMP:10131"/>
        <dbReference type="Rhea" id="RHEA-COMP:11032"/>
        <dbReference type="ChEBI" id="CHEBI:7896"/>
        <dbReference type="ChEBI" id="CHEBI:15377"/>
        <dbReference type="ChEBI" id="CHEBI:15378"/>
        <dbReference type="ChEBI" id="CHEBI:29950"/>
        <dbReference type="ChEBI" id="CHEBI:74151"/>
        <dbReference type="EC" id="3.1.2.22"/>
    </reaction>
    <physiologicalReaction direction="left-to-right" evidence="9">
        <dbReference type="Rhea" id="RHEA:19234"/>
    </physiologicalReaction>
</comment>
<dbReference type="PANTHER" id="PTHR11247:SF8">
    <property type="entry name" value="PALMITOYL-PROTEIN THIOESTERASE 1"/>
    <property type="match status" value="1"/>
</dbReference>
<dbReference type="FunFam" id="3.40.50.1820:FF:000107">
    <property type="entry name" value="Palmitoyl-protein thioesterase 1"/>
    <property type="match status" value="1"/>
</dbReference>
<dbReference type="Pfam" id="PF02089">
    <property type="entry name" value="Palm_thioest"/>
    <property type="match status" value="1"/>
</dbReference>
<dbReference type="GO" id="GO:0008474">
    <property type="term" value="F:palmitoyl-(protein) hydrolase activity"/>
    <property type="evidence" value="ECO:0007669"/>
    <property type="project" value="UniProtKB-EC"/>
</dbReference>
<evidence type="ECO:0000256" key="9">
    <source>
        <dbReference type="ARBA" id="ARBA00047409"/>
    </source>
</evidence>
<dbReference type="GO" id="GO:0006898">
    <property type="term" value="P:receptor-mediated endocytosis"/>
    <property type="evidence" value="ECO:0007669"/>
    <property type="project" value="TreeGrafter"/>
</dbReference>
<name>A0A914DK61_9BILA</name>
<accession>A0A914DK61</accession>
<dbReference type="Proteomes" id="UP000887540">
    <property type="component" value="Unplaced"/>
</dbReference>
<evidence type="ECO:0000256" key="3">
    <source>
        <dbReference type="ARBA" id="ARBA00014212"/>
    </source>
</evidence>
<dbReference type="GO" id="GO:0005764">
    <property type="term" value="C:lysosome"/>
    <property type="evidence" value="ECO:0007669"/>
    <property type="project" value="TreeGrafter"/>
</dbReference>
<dbReference type="SUPFAM" id="SSF53474">
    <property type="entry name" value="alpha/beta-Hydrolases"/>
    <property type="match status" value="1"/>
</dbReference>
<sequence>MGDSCCNPLSMGRVKKLLMTEIPNVYVHSLMLGDSFVTDTEHGFFANMNDLVAEACQKIESDENLKNGYNAIGFSQGGLFVRAIAQRCPNPPMKTLISFGGPQQGVYGFPYCPGEKHTCDLVRHLLNYGAYVSFVQNKVVQAQYWHDPYQKDDYIDKNIFLADLNNERQINQSYNENLAKLENFVTVKFLRDHMIEPKESAWFGYYPRDNTSVIVPLEESELFTKQLTGLKKLAEANRLKFESIDGDHLQIPHDVFVNQFINKYLKN</sequence>
<proteinExistence type="inferred from homology"/>
<keyword evidence="4" id="KW-0732">Signal</keyword>
<evidence type="ECO:0000256" key="2">
    <source>
        <dbReference type="ARBA" id="ARBA00012423"/>
    </source>
</evidence>
<keyword evidence="6" id="KW-1015">Disulfide bond</keyword>
<organism evidence="10 11">
    <name type="scientific">Acrobeloides nanus</name>
    <dbReference type="NCBI Taxonomy" id="290746"/>
    <lineage>
        <taxon>Eukaryota</taxon>
        <taxon>Metazoa</taxon>
        <taxon>Ecdysozoa</taxon>
        <taxon>Nematoda</taxon>
        <taxon>Chromadorea</taxon>
        <taxon>Rhabditida</taxon>
        <taxon>Tylenchina</taxon>
        <taxon>Cephalobomorpha</taxon>
        <taxon>Cephaloboidea</taxon>
        <taxon>Cephalobidae</taxon>
        <taxon>Acrobeloides</taxon>
    </lineage>
</organism>
<dbReference type="EC" id="3.1.2.22" evidence="2"/>
<evidence type="ECO:0000256" key="8">
    <source>
        <dbReference type="ARBA" id="ARBA00031934"/>
    </source>
</evidence>
<keyword evidence="10" id="KW-1185">Reference proteome</keyword>
<evidence type="ECO:0000313" key="10">
    <source>
        <dbReference type="Proteomes" id="UP000887540"/>
    </source>
</evidence>